<evidence type="ECO:0000256" key="1">
    <source>
        <dbReference type="SAM" id="MobiDB-lite"/>
    </source>
</evidence>
<dbReference type="EMBL" id="CALNXI010000011">
    <property type="protein sequence ID" value="CAH3014590.1"/>
    <property type="molecule type" value="Genomic_DNA"/>
</dbReference>
<proteinExistence type="predicted"/>
<keyword evidence="3" id="KW-1185">Reference proteome</keyword>
<protein>
    <submittedName>
        <fullName evidence="2">Uncharacterized protein</fullName>
    </submittedName>
</protein>
<dbReference type="Proteomes" id="UP001159427">
    <property type="component" value="Unassembled WGS sequence"/>
</dbReference>
<gene>
    <name evidence="2" type="ORF">PEVE_00001801</name>
</gene>
<sequence length="297" mass="35178">MACETFNQDLEMINAGCCSLDSPLTTHFLLPAFEGNHLCPRFYGKIEDKKKVCHALKEDMHAEWIHTPLFIDKRPIHNLKYATNLTRTEWMQQAETNVEKWKQQNRWYKVKKQNVQTQTEWAEEKQKQAWLNQFAESAKKQKEQRKSQTSYPWKSTPPPSAFHLTPEIAKELKKREHWKEKQKLKGVMLSLADEKYLEACQPNKHDEWKPPPGAEKYEKNEAAIAKAAHTTMGNLQYRSTVWICRHLCQDSDIPQDPCPPIRLFKFMVYQQMSSERYAMNITWLHQHFPYQGLIVFR</sequence>
<feature type="region of interest" description="Disordered" evidence="1">
    <location>
        <begin position="137"/>
        <end position="162"/>
    </location>
</feature>
<reference evidence="2 3" key="1">
    <citation type="submission" date="2022-05" db="EMBL/GenBank/DDBJ databases">
        <authorList>
            <consortium name="Genoscope - CEA"/>
            <person name="William W."/>
        </authorList>
    </citation>
    <scope>NUCLEOTIDE SEQUENCE [LARGE SCALE GENOMIC DNA]</scope>
</reference>
<accession>A0ABN8LEQ0</accession>
<evidence type="ECO:0000313" key="3">
    <source>
        <dbReference type="Proteomes" id="UP001159427"/>
    </source>
</evidence>
<name>A0ABN8LEQ0_9CNID</name>
<evidence type="ECO:0000313" key="2">
    <source>
        <dbReference type="EMBL" id="CAH3014590.1"/>
    </source>
</evidence>
<comment type="caution">
    <text evidence="2">The sequence shown here is derived from an EMBL/GenBank/DDBJ whole genome shotgun (WGS) entry which is preliminary data.</text>
</comment>
<organism evidence="2 3">
    <name type="scientific">Porites evermanni</name>
    <dbReference type="NCBI Taxonomy" id="104178"/>
    <lineage>
        <taxon>Eukaryota</taxon>
        <taxon>Metazoa</taxon>
        <taxon>Cnidaria</taxon>
        <taxon>Anthozoa</taxon>
        <taxon>Hexacorallia</taxon>
        <taxon>Scleractinia</taxon>
        <taxon>Fungiina</taxon>
        <taxon>Poritidae</taxon>
        <taxon>Porites</taxon>
    </lineage>
</organism>
<feature type="compositionally biased region" description="Basic and acidic residues" evidence="1">
    <location>
        <begin position="137"/>
        <end position="146"/>
    </location>
</feature>